<protein>
    <recommendedName>
        <fullName evidence="4">Glycine zipper family protein</fullName>
    </recommendedName>
</protein>
<keyword evidence="3" id="KW-1185">Reference proteome</keyword>
<evidence type="ECO:0008006" key="4">
    <source>
        <dbReference type="Google" id="ProtNLM"/>
    </source>
</evidence>
<dbReference type="Proteomes" id="UP000488299">
    <property type="component" value="Unassembled WGS sequence"/>
</dbReference>
<dbReference type="AlphaFoldDB" id="A0A7J5U382"/>
<sequence>MIRLIGSVLVSVSLSSFALAQRTSTPTYQAIVYLADGGRVRGTPDEVINGSLTFVLSDPLYFRGTRLNSYIVPLDQVQRVVIRRIDKRRSIRAGALIGTALGGYLAYQSSQKSAFRSPVMGGLSIALSAATLGASGAFLGSVLGGATRQQIRPPDTDDRVLSLERQLRPFTRAYAEDPPFREQ</sequence>
<dbReference type="EMBL" id="WELI01000002">
    <property type="protein sequence ID" value="KAB7732151.1"/>
    <property type="molecule type" value="Genomic_DNA"/>
</dbReference>
<keyword evidence="1" id="KW-0732">Signal</keyword>
<evidence type="ECO:0000256" key="1">
    <source>
        <dbReference type="SAM" id="SignalP"/>
    </source>
</evidence>
<proteinExistence type="predicted"/>
<feature type="chain" id="PRO_5029804454" description="Glycine zipper family protein" evidence="1">
    <location>
        <begin position="21"/>
        <end position="183"/>
    </location>
</feature>
<name>A0A7J5U382_9BACT</name>
<gene>
    <name evidence="2" type="ORF">F5984_08045</name>
</gene>
<reference evidence="2 3" key="1">
    <citation type="submission" date="2019-10" db="EMBL/GenBank/DDBJ databases">
        <title>Rudanella paleaurantiibacter sp. nov., isolated from sludge.</title>
        <authorList>
            <person name="Xu S.Q."/>
        </authorList>
    </citation>
    <scope>NUCLEOTIDE SEQUENCE [LARGE SCALE GENOMIC DNA]</scope>
    <source>
        <strain evidence="2 3">HX-22-17</strain>
    </source>
</reference>
<evidence type="ECO:0000313" key="3">
    <source>
        <dbReference type="Proteomes" id="UP000488299"/>
    </source>
</evidence>
<evidence type="ECO:0000313" key="2">
    <source>
        <dbReference type="EMBL" id="KAB7732151.1"/>
    </source>
</evidence>
<organism evidence="2 3">
    <name type="scientific">Rudanella paleaurantiibacter</name>
    <dbReference type="NCBI Taxonomy" id="2614655"/>
    <lineage>
        <taxon>Bacteria</taxon>
        <taxon>Pseudomonadati</taxon>
        <taxon>Bacteroidota</taxon>
        <taxon>Cytophagia</taxon>
        <taxon>Cytophagales</taxon>
        <taxon>Cytophagaceae</taxon>
        <taxon>Rudanella</taxon>
    </lineage>
</organism>
<feature type="signal peptide" evidence="1">
    <location>
        <begin position="1"/>
        <end position="20"/>
    </location>
</feature>
<accession>A0A7J5U382</accession>
<comment type="caution">
    <text evidence="2">The sequence shown here is derived from an EMBL/GenBank/DDBJ whole genome shotgun (WGS) entry which is preliminary data.</text>
</comment>
<dbReference type="RefSeq" id="WP_152123721.1">
    <property type="nucleotide sequence ID" value="NZ_WELI01000002.1"/>
</dbReference>